<accession>A0ABD3FZQ7</accession>
<name>A0ABD3FZQ7_9STRA</name>
<proteinExistence type="predicted"/>
<evidence type="ECO:0000313" key="1">
    <source>
        <dbReference type="EMBL" id="KAL3672233.1"/>
    </source>
</evidence>
<organism evidence="1 2">
    <name type="scientific">Phytophthora oleae</name>
    <dbReference type="NCBI Taxonomy" id="2107226"/>
    <lineage>
        <taxon>Eukaryota</taxon>
        <taxon>Sar</taxon>
        <taxon>Stramenopiles</taxon>
        <taxon>Oomycota</taxon>
        <taxon>Peronosporomycetes</taxon>
        <taxon>Peronosporales</taxon>
        <taxon>Peronosporaceae</taxon>
        <taxon>Phytophthora</taxon>
    </lineage>
</organism>
<dbReference type="AlphaFoldDB" id="A0ABD3FZQ7"/>
<dbReference type="EMBL" id="JBIMZQ010000004">
    <property type="protein sequence ID" value="KAL3672233.1"/>
    <property type="molecule type" value="Genomic_DNA"/>
</dbReference>
<evidence type="ECO:0000313" key="2">
    <source>
        <dbReference type="Proteomes" id="UP001632037"/>
    </source>
</evidence>
<gene>
    <name evidence="1" type="ORF">V7S43_002895</name>
</gene>
<dbReference type="Proteomes" id="UP001632037">
    <property type="component" value="Unassembled WGS sequence"/>
</dbReference>
<keyword evidence="2" id="KW-1185">Reference proteome</keyword>
<sequence>MPSATPSMPPSTSPRVFTPSQGSVVALHAGGSLPSTASPNTRSRSGSFVPLQRIEYVRVAKKLRRDGRCVYVASVFFQRNEARRRLSECVYKASPASKMSPEAMRAFMMAEREPDYSVEHPFSKFRQLRDSVVVLARGSRAHLKTCAGCQELLRGMADPKHQHWTVKRLFGNKEQRFALLTTFVNDLLTLTASSGSMDASGKDCEVREAVGKLVQEFFKREYKQSLGII</sequence>
<protein>
    <submittedName>
        <fullName evidence="1">Uncharacterized protein</fullName>
    </submittedName>
</protein>
<comment type="caution">
    <text evidence="1">The sequence shown here is derived from an EMBL/GenBank/DDBJ whole genome shotgun (WGS) entry which is preliminary data.</text>
</comment>
<reference evidence="1 2" key="1">
    <citation type="submission" date="2024-09" db="EMBL/GenBank/DDBJ databases">
        <title>Genome sequencing and assembly of Phytophthora oleae, isolate VK10A, causative agent of rot of olive drupes.</title>
        <authorList>
            <person name="Conti Taguali S."/>
            <person name="Riolo M."/>
            <person name="La Spada F."/>
            <person name="Cacciola S.O."/>
            <person name="Dionisio G."/>
        </authorList>
    </citation>
    <scope>NUCLEOTIDE SEQUENCE [LARGE SCALE GENOMIC DNA]</scope>
    <source>
        <strain evidence="1 2">VK10A</strain>
    </source>
</reference>